<feature type="region of interest" description="Disordered" evidence="8">
    <location>
        <begin position="171"/>
        <end position="235"/>
    </location>
</feature>
<feature type="compositionally biased region" description="Basic and acidic residues" evidence="8">
    <location>
        <begin position="221"/>
        <end position="230"/>
    </location>
</feature>
<proteinExistence type="predicted"/>
<evidence type="ECO:0000256" key="2">
    <source>
        <dbReference type="ARBA" id="ARBA00022723"/>
    </source>
</evidence>
<name>A6ILP9_RAT</name>
<evidence type="ECO:0000313" key="11">
    <source>
        <dbReference type="Proteomes" id="UP000234681"/>
    </source>
</evidence>
<evidence type="ECO:0000256" key="4">
    <source>
        <dbReference type="ARBA" id="ARBA00022771"/>
    </source>
</evidence>
<feature type="compositionally biased region" description="Gly residues" evidence="8">
    <location>
        <begin position="175"/>
        <end position="185"/>
    </location>
</feature>
<dbReference type="Gene3D" id="3.30.160.60">
    <property type="entry name" value="Classic Zinc Finger"/>
    <property type="match status" value="2"/>
</dbReference>
<dbReference type="PANTHER" id="PTHR16515">
    <property type="entry name" value="PR DOMAIN ZINC FINGER PROTEIN"/>
    <property type="match status" value="1"/>
</dbReference>
<dbReference type="SMART" id="SM00355">
    <property type="entry name" value="ZnF_C2H2"/>
    <property type="match status" value="3"/>
</dbReference>
<comment type="subcellular location">
    <subcellularLocation>
        <location evidence="1">Nucleus</location>
    </subcellularLocation>
</comment>
<evidence type="ECO:0000313" key="10">
    <source>
        <dbReference type="EMBL" id="EDM01898.1"/>
    </source>
</evidence>
<dbReference type="SUPFAM" id="SSF57667">
    <property type="entry name" value="beta-beta-alpha zinc fingers"/>
    <property type="match status" value="1"/>
</dbReference>
<feature type="domain" description="C2H2-type" evidence="9">
    <location>
        <begin position="260"/>
        <end position="287"/>
    </location>
</feature>
<dbReference type="FunFam" id="3.30.160.60:FF:000233">
    <property type="entry name" value="Putative zinc finger protein 362"/>
    <property type="match status" value="1"/>
</dbReference>
<evidence type="ECO:0000256" key="3">
    <source>
        <dbReference type="ARBA" id="ARBA00022737"/>
    </source>
</evidence>
<dbReference type="AlphaFoldDB" id="A6ILP9"/>
<accession>A6ILP9</accession>
<feature type="region of interest" description="Disordered" evidence="8">
    <location>
        <begin position="456"/>
        <end position="475"/>
    </location>
</feature>
<dbReference type="Proteomes" id="UP000234681">
    <property type="component" value="Chromosome 4"/>
</dbReference>
<keyword evidence="3" id="KW-0677">Repeat</keyword>
<dbReference type="PROSITE" id="PS00028">
    <property type="entry name" value="ZINC_FINGER_C2H2_1"/>
    <property type="match status" value="2"/>
</dbReference>
<evidence type="ECO:0000256" key="8">
    <source>
        <dbReference type="SAM" id="MobiDB-lite"/>
    </source>
</evidence>
<reference evidence="10 11" key="1">
    <citation type="submission" date="2005-09" db="EMBL/GenBank/DDBJ databases">
        <authorList>
            <person name="Mural R.J."/>
            <person name="Li P.W."/>
            <person name="Adams M.D."/>
            <person name="Amanatides P.G."/>
            <person name="Baden-Tillson H."/>
            <person name="Barnstead M."/>
            <person name="Chin S.H."/>
            <person name="Dew I."/>
            <person name="Evans C.A."/>
            <person name="Ferriera S."/>
            <person name="Flanigan M."/>
            <person name="Fosler C."/>
            <person name="Glodek A."/>
            <person name="Gu Z."/>
            <person name="Holt R.A."/>
            <person name="Jennings D."/>
            <person name="Kraft C.L."/>
            <person name="Lu F."/>
            <person name="Nguyen T."/>
            <person name="Nusskern D.R."/>
            <person name="Pfannkoch C.M."/>
            <person name="Sitter C."/>
            <person name="Sutton G.G."/>
            <person name="Venter J.C."/>
            <person name="Wang Z."/>
            <person name="Woodage T."/>
            <person name="Zheng X.H."/>
            <person name="Zhong F."/>
        </authorList>
    </citation>
    <scope>NUCLEOTIDE SEQUENCE [LARGE SCALE GENOMIC DNA]</scope>
    <source>
        <strain>BN</strain>
        <strain evidence="11">Sprague-Dawley</strain>
    </source>
</reference>
<evidence type="ECO:0000256" key="7">
    <source>
        <dbReference type="PROSITE-ProRule" id="PRU00042"/>
    </source>
</evidence>
<dbReference type="GO" id="GO:0008270">
    <property type="term" value="F:zinc ion binding"/>
    <property type="evidence" value="ECO:0007669"/>
    <property type="project" value="UniProtKB-KW"/>
</dbReference>
<evidence type="ECO:0000259" key="9">
    <source>
        <dbReference type="PROSITE" id="PS50157"/>
    </source>
</evidence>
<dbReference type="Pfam" id="PF00096">
    <property type="entry name" value="zf-C2H2"/>
    <property type="match status" value="2"/>
</dbReference>
<keyword evidence="5" id="KW-0862">Zinc</keyword>
<dbReference type="PROSITE" id="PS50157">
    <property type="entry name" value="ZINC_FINGER_C2H2_2"/>
    <property type="match status" value="3"/>
</dbReference>
<dbReference type="InterPro" id="IPR036236">
    <property type="entry name" value="Znf_C2H2_sf"/>
</dbReference>
<keyword evidence="6" id="KW-0539">Nucleus</keyword>
<dbReference type="PANTHER" id="PTHR16515:SF49">
    <property type="entry name" value="GASTRULA ZINC FINGER PROTEIN XLCGF49.1-LIKE-RELATED"/>
    <property type="match status" value="1"/>
</dbReference>
<feature type="domain" description="C2H2-type" evidence="9">
    <location>
        <begin position="316"/>
        <end position="336"/>
    </location>
</feature>
<evidence type="ECO:0000313" key="12">
    <source>
        <dbReference type="RGD" id="708346"/>
    </source>
</evidence>
<feature type="domain" description="C2H2-type" evidence="9">
    <location>
        <begin position="288"/>
        <end position="315"/>
    </location>
</feature>
<protein>
    <submittedName>
        <fullName evidence="10">Zinc finger protein 384, isoform CRA_e</fullName>
    </submittedName>
</protein>
<evidence type="ECO:0000256" key="1">
    <source>
        <dbReference type="ARBA" id="ARBA00004123"/>
    </source>
</evidence>
<dbReference type="RGD" id="708346">
    <property type="gene designation" value="Zfp384"/>
</dbReference>
<dbReference type="OrthoDB" id="5305647at2759"/>
<sequence length="504" mass="54688">MEESHFNSNPYFWPSIPTVSGQIENTMFINKMKDQLLPEKGCGLAPPHYPTLLTVPASVSLSSGISMDTESKSEQLTPHSQASVTQNITVVPVPSTGLMTAGVSCSQRWRREGSQSRGPGLVITSPSGSLVTTASSAQTFPISTPMIVSALPPGSQALQVVPDLSKKVASTLTEEGGGGGGGGGTVAPPKPPRGRKKKRMLESGLPEMNDPYVLAPGDDDDHQKDGKTYRSEGNCGTGNGQSLGLMDSVPGSTTNLLCDPGCRMCSLTFYSKSEMQIHSKSHTETKPHKCPHCSKTFANSSYLAQHIRIHSGAKPYSCNFCEKSFRQLSHLQQHTRADPAFTICFSSEPWCALNFRSMGNRRYWPMFKLLFGNRVTVDSLQDAHGDHQAPQVPALLQDLRQHLLPGPAPPYPLGGQALQLFLLPEGLPPALPPPAAHTVRERGGLLIPPRWHALPTPAPETHNHPHAGGRGRDLAGGETWLEENMTGNREKKWKPRVFLEHKLY</sequence>
<dbReference type="InterPro" id="IPR050331">
    <property type="entry name" value="Zinc_finger"/>
</dbReference>
<dbReference type="FunFam" id="3.30.160.60:FF:000544">
    <property type="entry name" value="zinc finger protein 384 isoform X3"/>
    <property type="match status" value="1"/>
</dbReference>
<evidence type="ECO:0000256" key="5">
    <source>
        <dbReference type="ARBA" id="ARBA00022833"/>
    </source>
</evidence>
<dbReference type="GO" id="GO:0005634">
    <property type="term" value="C:nucleus"/>
    <property type="evidence" value="ECO:0007669"/>
    <property type="project" value="UniProtKB-SubCell"/>
</dbReference>
<organism evidence="10 11">
    <name type="scientific">Rattus norvegicus</name>
    <name type="common">Rat</name>
    <dbReference type="NCBI Taxonomy" id="10116"/>
    <lineage>
        <taxon>Eukaryota</taxon>
        <taxon>Metazoa</taxon>
        <taxon>Chordata</taxon>
        <taxon>Craniata</taxon>
        <taxon>Vertebrata</taxon>
        <taxon>Euteleostomi</taxon>
        <taxon>Mammalia</taxon>
        <taxon>Eutheria</taxon>
        <taxon>Euarchontoglires</taxon>
        <taxon>Glires</taxon>
        <taxon>Rodentia</taxon>
        <taxon>Myomorpha</taxon>
        <taxon>Muroidea</taxon>
        <taxon>Muridae</taxon>
        <taxon>Murinae</taxon>
        <taxon>Rattus</taxon>
    </lineage>
</organism>
<keyword evidence="4 7" id="KW-0863">Zinc-finger</keyword>
<keyword evidence="2" id="KW-0479">Metal-binding</keyword>
<dbReference type="EMBL" id="CH473964">
    <property type="protein sequence ID" value="EDM01898.1"/>
    <property type="molecule type" value="Genomic_DNA"/>
</dbReference>
<evidence type="ECO:0000256" key="6">
    <source>
        <dbReference type="ARBA" id="ARBA00023242"/>
    </source>
</evidence>
<gene>
    <name evidence="10 12" type="primary">Zfp384</name>
    <name evidence="10" type="ORF">rCG_30230</name>
</gene>
<dbReference type="InterPro" id="IPR013087">
    <property type="entry name" value="Znf_C2H2_type"/>
</dbReference>